<keyword evidence="7" id="KW-1185">Reference proteome</keyword>
<dbReference type="PROSITE" id="PS50112">
    <property type="entry name" value="PAS"/>
    <property type="match status" value="1"/>
</dbReference>
<dbReference type="SUPFAM" id="SSF55073">
    <property type="entry name" value="Nucleotide cyclase"/>
    <property type="match status" value="1"/>
</dbReference>
<dbReference type="SMART" id="SM00091">
    <property type="entry name" value="PAS"/>
    <property type="match status" value="1"/>
</dbReference>
<proteinExistence type="predicted"/>
<evidence type="ECO:0000259" key="4">
    <source>
        <dbReference type="PROSITE" id="PS50883"/>
    </source>
</evidence>
<dbReference type="NCBIfam" id="TIGR00254">
    <property type="entry name" value="GGDEF"/>
    <property type="match status" value="1"/>
</dbReference>
<sequence length="741" mass="83182">MEPIKFSRNGPIGFELQARGRFRHSRTIEIQSMSTDYESHSESPAHDDAGAEQSASLVPMQEPMDIVDLDSHRQWALEAMAAAQNSYWRWNSPDRSFLCGTLDARAHHADEPMRLDWWTLLKAMPSTERRRLIILWRRINRGEQDRVDILIQPDATQTSIWWRIRGAITARDDQSAPETATGIWEVIDDPRDQRNHGSIRAHAFAASRDPMLVVDERWRILETNDAFTELGGLPSSTIIGRALQQYIQADVLHCDLATIARSDRIQHHEGVFHVEGESPVPVELTLSHFTLDETGQTHYIAALRDISARKRSERELEHLARIDTLTQLPNRATLQQMLNRRLPKLAPGHGLAILFIDLDGFKHINDSLGHQSGDTLLKIMVKRLRATLRSKDLVARWGGDEFVVVIDVGSDAEMADKIARRLLEALAHPMVISGHQISVTASIGVVHAPRNGRDTETLLKHADVAMYAAKDSGKNAIVAYHDQLKHHNLEQISMLSHLREAIVRESLDFVVQPKFDGNNRVIGAELLARWLSAEYGQVPPTTFVPLAEHNGMASALGNLAIERAAQYAARLATTGNPLPVAVNISALHVMDDALAGTLRSACQRHRITADQLELEVTESVFMENSRAPEARIEHLRSLGFRVAMDDFGAGYSSLGYLKRLPFDTIKIDRSFMQDLEADPRSRHLLAGIVGLCDRLGMETVAEGVETKEQWQLLQALGVKQYQGYFLGRPMAMEQLIERLKT</sequence>
<dbReference type="Gene3D" id="3.30.70.270">
    <property type="match status" value="1"/>
</dbReference>
<evidence type="ECO:0000313" key="7">
    <source>
        <dbReference type="Proteomes" id="UP000186878"/>
    </source>
</evidence>
<dbReference type="PROSITE" id="PS50887">
    <property type="entry name" value="GGDEF"/>
    <property type="match status" value="1"/>
</dbReference>
<dbReference type="Gene3D" id="3.30.450.20">
    <property type="entry name" value="PAS domain"/>
    <property type="match status" value="1"/>
</dbReference>
<dbReference type="InterPro" id="IPR035919">
    <property type="entry name" value="EAL_sf"/>
</dbReference>
<dbReference type="PANTHER" id="PTHR44757:SF2">
    <property type="entry name" value="BIOFILM ARCHITECTURE MAINTENANCE PROTEIN MBAA"/>
    <property type="match status" value="1"/>
</dbReference>
<reference evidence="6 7" key="1">
    <citation type="submission" date="2016-12" db="EMBL/GenBank/DDBJ databases">
        <title>Draft genome sequences of strains Salinicola socius SMB35, Salinicola sp. MH3R3-1 and Chromohalobacter sp. SMB17 from the Verkhnekamsk potash mining region of Russia.</title>
        <authorList>
            <person name="Mavrodi D.V."/>
            <person name="Olsson B.E."/>
            <person name="Korsakova E.S."/>
            <person name="Pyankova A."/>
            <person name="Mavrodi O.V."/>
            <person name="Plotnikova E.G."/>
        </authorList>
    </citation>
    <scope>NUCLEOTIDE SEQUENCE [LARGE SCALE GENOMIC DNA]</scope>
    <source>
        <strain evidence="6 7">SMB35</strain>
    </source>
</reference>
<dbReference type="PROSITE" id="PS50883">
    <property type="entry name" value="EAL"/>
    <property type="match status" value="1"/>
</dbReference>
<dbReference type="STRING" id="404433.BTW07_06360"/>
<dbReference type="SUPFAM" id="SSF141868">
    <property type="entry name" value="EAL domain-like"/>
    <property type="match status" value="1"/>
</dbReference>
<dbReference type="CDD" id="cd00130">
    <property type="entry name" value="PAS"/>
    <property type="match status" value="1"/>
</dbReference>
<dbReference type="FunFam" id="3.30.70.270:FF:000001">
    <property type="entry name" value="Diguanylate cyclase domain protein"/>
    <property type="match status" value="1"/>
</dbReference>
<feature type="domain" description="PAS" evidence="3">
    <location>
        <begin position="209"/>
        <end position="250"/>
    </location>
</feature>
<dbReference type="CDD" id="cd01948">
    <property type="entry name" value="EAL"/>
    <property type="match status" value="1"/>
</dbReference>
<feature type="compositionally biased region" description="Basic and acidic residues" evidence="2">
    <location>
        <begin position="37"/>
        <end position="49"/>
    </location>
</feature>
<dbReference type="Gene3D" id="3.20.20.450">
    <property type="entry name" value="EAL domain"/>
    <property type="match status" value="1"/>
</dbReference>
<dbReference type="InterPro" id="IPR000014">
    <property type="entry name" value="PAS"/>
</dbReference>
<evidence type="ECO:0000256" key="1">
    <source>
        <dbReference type="ARBA" id="ARBA00001946"/>
    </source>
</evidence>
<dbReference type="SUPFAM" id="SSF55785">
    <property type="entry name" value="PYP-like sensor domain (PAS domain)"/>
    <property type="match status" value="1"/>
</dbReference>
<gene>
    <name evidence="6" type="ORF">BTW07_06360</name>
</gene>
<dbReference type="SMART" id="SM00052">
    <property type="entry name" value="EAL"/>
    <property type="match status" value="1"/>
</dbReference>
<protein>
    <recommendedName>
        <fullName evidence="8">GGDEF domain-containing protein</fullName>
    </recommendedName>
</protein>
<feature type="region of interest" description="Disordered" evidence="2">
    <location>
        <begin position="33"/>
        <end position="54"/>
    </location>
</feature>
<dbReference type="InterPro" id="IPR001633">
    <property type="entry name" value="EAL_dom"/>
</dbReference>
<evidence type="ECO:0008006" key="8">
    <source>
        <dbReference type="Google" id="ProtNLM"/>
    </source>
</evidence>
<dbReference type="PANTHER" id="PTHR44757">
    <property type="entry name" value="DIGUANYLATE CYCLASE DGCP"/>
    <property type="match status" value="1"/>
</dbReference>
<dbReference type="InterPro" id="IPR029787">
    <property type="entry name" value="Nucleotide_cyclase"/>
</dbReference>
<dbReference type="InterPro" id="IPR043128">
    <property type="entry name" value="Rev_trsase/Diguanyl_cyclase"/>
</dbReference>
<organism evidence="6 7">
    <name type="scientific">Salinicola socius</name>
    <dbReference type="NCBI Taxonomy" id="404433"/>
    <lineage>
        <taxon>Bacteria</taxon>
        <taxon>Pseudomonadati</taxon>
        <taxon>Pseudomonadota</taxon>
        <taxon>Gammaproteobacteria</taxon>
        <taxon>Oceanospirillales</taxon>
        <taxon>Halomonadaceae</taxon>
        <taxon>Salinicola</taxon>
    </lineage>
</organism>
<comment type="caution">
    <text evidence="6">The sequence shown here is derived from an EMBL/GenBank/DDBJ whole genome shotgun (WGS) entry which is preliminary data.</text>
</comment>
<evidence type="ECO:0000259" key="3">
    <source>
        <dbReference type="PROSITE" id="PS50112"/>
    </source>
</evidence>
<evidence type="ECO:0000259" key="5">
    <source>
        <dbReference type="PROSITE" id="PS50887"/>
    </source>
</evidence>
<dbReference type="GO" id="GO:0003824">
    <property type="term" value="F:catalytic activity"/>
    <property type="evidence" value="ECO:0007669"/>
    <property type="project" value="UniProtKB-ARBA"/>
</dbReference>
<evidence type="ECO:0000256" key="2">
    <source>
        <dbReference type="SAM" id="MobiDB-lite"/>
    </source>
</evidence>
<dbReference type="Proteomes" id="UP000186878">
    <property type="component" value="Unassembled WGS sequence"/>
</dbReference>
<dbReference type="InterPro" id="IPR052155">
    <property type="entry name" value="Biofilm_reg_signaling"/>
</dbReference>
<dbReference type="EMBL" id="MSDO01000006">
    <property type="protein sequence ID" value="OLO05020.1"/>
    <property type="molecule type" value="Genomic_DNA"/>
</dbReference>
<dbReference type="InterPro" id="IPR035965">
    <property type="entry name" value="PAS-like_dom_sf"/>
</dbReference>
<feature type="domain" description="GGDEF" evidence="5">
    <location>
        <begin position="349"/>
        <end position="482"/>
    </location>
</feature>
<name>A0A1Q8SU91_9GAMM</name>
<dbReference type="NCBIfam" id="TIGR00229">
    <property type="entry name" value="sensory_box"/>
    <property type="match status" value="1"/>
</dbReference>
<evidence type="ECO:0000313" key="6">
    <source>
        <dbReference type="EMBL" id="OLO05020.1"/>
    </source>
</evidence>
<dbReference type="Pfam" id="PF00563">
    <property type="entry name" value="EAL"/>
    <property type="match status" value="1"/>
</dbReference>
<comment type="cofactor">
    <cofactor evidence="1">
        <name>Mg(2+)</name>
        <dbReference type="ChEBI" id="CHEBI:18420"/>
    </cofactor>
</comment>
<feature type="domain" description="EAL" evidence="4">
    <location>
        <begin position="491"/>
        <end position="741"/>
    </location>
</feature>
<dbReference type="Pfam" id="PF00990">
    <property type="entry name" value="GGDEF"/>
    <property type="match status" value="1"/>
</dbReference>
<accession>A0A1Q8SU91</accession>
<dbReference type="CDD" id="cd01949">
    <property type="entry name" value="GGDEF"/>
    <property type="match status" value="1"/>
</dbReference>
<dbReference type="InterPro" id="IPR000160">
    <property type="entry name" value="GGDEF_dom"/>
</dbReference>
<dbReference type="Pfam" id="PF13426">
    <property type="entry name" value="PAS_9"/>
    <property type="match status" value="1"/>
</dbReference>
<dbReference type="SMART" id="SM00267">
    <property type="entry name" value="GGDEF"/>
    <property type="match status" value="1"/>
</dbReference>
<dbReference type="AlphaFoldDB" id="A0A1Q8SU91"/>